<proteinExistence type="predicted"/>
<evidence type="ECO:0008006" key="3">
    <source>
        <dbReference type="Google" id="ProtNLM"/>
    </source>
</evidence>
<protein>
    <recommendedName>
        <fullName evidence="3">YojE</fullName>
    </recommendedName>
</protein>
<dbReference type="OrthoDB" id="2454083at2"/>
<dbReference type="RefSeq" id="WP_136357993.1">
    <property type="nucleotide sequence ID" value="NZ_CP046266.1"/>
</dbReference>
<reference evidence="1 2" key="1">
    <citation type="submission" date="2019-04" db="EMBL/GenBank/DDBJ databases">
        <title>Bacillus sediminilitoris sp. nov., isolated from a tidal flat sediment on the East China Sea.</title>
        <authorList>
            <person name="Wei Y."/>
            <person name="Mao H."/>
            <person name="Fang J."/>
        </authorList>
    </citation>
    <scope>NUCLEOTIDE SEQUENCE [LARGE SCALE GENOMIC DNA]</scope>
    <source>
        <strain evidence="1 2">DSL-17</strain>
    </source>
</reference>
<accession>A0A4S4BMB1</accession>
<keyword evidence="2" id="KW-1185">Reference proteome</keyword>
<name>A0A4S4BMB1_9BACI</name>
<organism evidence="1 2">
    <name type="scientific">Metabacillus sediminilitoris</name>
    <dbReference type="NCBI Taxonomy" id="2567941"/>
    <lineage>
        <taxon>Bacteria</taxon>
        <taxon>Bacillati</taxon>
        <taxon>Bacillota</taxon>
        <taxon>Bacilli</taxon>
        <taxon>Bacillales</taxon>
        <taxon>Bacillaceae</taxon>
        <taxon>Metabacillus</taxon>
    </lineage>
</organism>
<gene>
    <name evidence="1" type="ORF">E6W99_22315</name>
</gene>
<dbReference type="EMBL" id="SSNT01000023">
    <property type="protein sequence ID" value="THF75949.1"/>
    <property type="molecule type" value="Genomic_DNA"/>
</dbReference>
<dbReference type="AlphaFoldDB" id="A0A4S4BMB1"/>
<evidence type="ECO:0000313" key="2">
    <source>
        <dbReference type="Proteomes" id="UP000310334"/>
    </source>
</evidence>
<sequence length="93" mass="11013">MDGKDLLHAYRQLWVNRSLTVEKNEIETLFIAIEKDLKDEMTHPRLRKSFNEKFHLAIKRIVSSLLSDNQKVKLIDCHIVVLEKLKKNNEGER</sequence>
<dbReference type="Proteomes" id="UP000310334">
    <property type="component" value="Unassembled WGS sequence"/>
</dbReference>
<evidence type="ECO:0000313" key="1">
    <source>
        <dbReference type="EMBL" id="THF75949.1"/>
    </source>
</evidence>
<comment type="caution">
    <text evidence="1">The sequence shown here is derived from an EMBL/GenBank/DDBJ whole genome shotgun (WGS) entry which is preliminary data.</text>
</comment>